<dbReference type="Pfam" id="PF13280">
    <property type="entry name" value="WYL"/>
    <property type="match status" value="1"/>
</dbReference>
<dbReference type="InterPro" id="IPR013196">
    <property type="entry name" value="HTH_11"/>
</dbReference>
<name>A0A3M8H4C5_9BACI</name>
<evidence type="ECO:0000256" key="2">
    <source>
        <dbReference type="ARBA" id="ARBA00023163"/>
    </source>
</evidence>
<comment type="caution">
    <text evidence="4">The sequence shown here is derived from an EMBL/GenBank/DDBJ whole genome shotgun (WGS) entry which is preliminary data.</text>
</comment>
<dbReference type="InterPro" id="IPR036388">
    <property type="entry name" value="WH-like_DNA-bd_sf"/>
</dbReference>
<dbReference type="EMBL" id="RHLQ01000054">
    <property type="protein sequence ID" value="RNC97305.1"/>
    <property type="molecule type" value="Genomic_DNA"/>
</dbReference>
<evidence type="ECO:0000313" key="5">
    <source>
        <dbReference type="Proteomes" id="UP000279909"/>
    </source>
</evidence>
<reference evidence="4 5" key="1">
    <citation type="journal article" date="2014" name="Int. J. Syst. Evol. Microbiol.">
        <title>Lysinibacillus halotolerans sp. nov., isolated from saline-alkaline soil.</title>
        <authorList>
            <person name="Kong D."/>
            <person name="Wang Y."/>
            <person name="Zhao B."/>
            <person name="Li Y."/>
            <person name="Song J."/>
            <person name="Zhai Y."/>
            <person name="Zhang C."/>
            <person name="Wang H."/>
            <person name="Chen X."/>
            <person name="Zhao B."/>
            <person name="Ruan Z."/>
        </authorList>
    </citation>
    <scope>NUCLEOTIDE SEQUENCE [LARGE SCALE GENOMIC DNA]</scope>
    <source>
        <strain evidence="4 5">MCCC 1A12703</strain>
    </source>
</reference>
<dbReference type="OrthoDB" id="9815009at2"/>
<dbReference type="GO" id="GO:0003700">
    <property type="term" value="F:DNA-binding transcription factor activity"/>
    <property type="evidence" value="ECO:0007669"/>
    <property type="project" value="InterPro"/>
</dbReference>
<dbReference type="SUPFAM" id="SSF46785">
    <property type="entry name" value="Winged helix' DNA-binding domain"/>
    <property type="match status" value="1"/>
</dbReference>
<evidence type="ECO:0000256" key="1">
    <source>
        <dbReference type="ARBA" id="ARBA00023015"/>
    </source>
</evidence>
<dbReference type="Pfam" id="PF08279">
    <property type="entry name" value="HTH_11"/>
    <property type="match status" value="1"/>
</dbReference>
<dbReference type="PROSITE" id="PS51000">
    <property type="entry name" value="HTH_DEOR_2"/>
    <property type="match status" value="1"/>
</dbReference>
<accession>A0A3M8H4C5</accession>
<dbReference type="Gene3D" id="1.10.10.10">
    <property type="entry name" value="Winged helix-like DNA-binding domain superfamily/Winged helix DNA-binding domain"/>
    <property type="match status" value="1"/>
</dbReference>
<dbReference type="PANTHER" id="PTHR34580">
    <property type="match status" value="1"/>
</dbReference>
<dbReference type="Proteomes" id="UP000279909">
    <property type="component" value="Unassembled WGS sequence"/>
</dbReference>
<dbReference type="InterPro" id="IPR026881">
    <property type="entry name" value="WYL_dom"/>
</dbReference>
<keyword evidence="1" id="KW-0805">Transcription regulation</keyword>
<dbReference type="PANTHER" id="PTHR34580:SF9">
    <property type="entry name" value="SLL5097 PROTEIN"/>
    <property type="match status" value="1"/>
</dbReference>
<evidence type="ECO:0000259" key="3">
    <source>
        <dbReference type="PROSITE" id="PS51000"/>
    </source>
</evidence>
<protein>
    <submittedName>
        <fullName evidence="4">YafY family transcriptional regulator</fullName>
    </submittedName>
</protein>
<proteinExistence type="predicted"/>
<dbReference type="PROSITE" id="PS52050">
    <property type="entry name" value="WYL"/>
    <property type="match status" value="1"/>
</dbReference>
<organism evidence="4 5">
    <name type="scientific">Lysinibacillus halotolerans</name>
    <dbReference type="NCBI Taxonomy" id="1368476"/>
    <lineage>
        <taxon>Bacteria</taxon>
        <taxon>Bacillati</taxon>
        <taxon>Bacillota</taxon>
        <taxon>Bacilli</taxon>
        <taxon>Bacillales</taxon>
        <taxon>Bacillaceae</taxon>
        <taxon>Lysinibacillus</taxon>
    </lineage>
</organism>
<sequence length="322" mass="37493">MSKAKRLNELMMMVNRKKRFTVGELAQEFGVSKRTILRDMQELSEMGVPLYSEPGPHGGYQVLNERILPPIAFNENEVISIFYAIHALRHYISLPFDTEYESIKKKFYLNLSGDVRDKIDQMKDRVDFYAITQQEEVPFLKRLLEAAIEQKVINIDYETSEKSSNRSIQPIGIYAKDGKWYCPAYCFLRNNYRVFRCDRIKQVKLDEQTPPINLSDIHLKNRFHLIDKNKVTYPLHVELTNNGIEKFKKVSYPGVFLHVSDDGSGYLMGEISEEDLQFFANYFIDYGKEALIKGPSVLIECMKEKLHEILIQYTDSSLGFLP</sequence>
<keyword evidence="5" id="KW-1185">Reference proteome</keyword>
<keyword evidence="2" id="KW-0804">Transcription</keyword>
<dbReference type="InterPro" id="IPR036390">
    <property type="entry name" value="WH_DNA-bd_sf"/>
</dbReference>
<gene>
    <name evidence="4" type="ORF">EC501_15965</name>
</gene>
<evidence type="ECO:0000313" key="4">
    <source>
        <dbReference type="EMBL" id="RNC97305.1"/>
    </source>
</evidence>
<dbReference type="RefSeq" id="WP_122973342.1">
    <property type="nucleotide sequence ID" value="NZ_RHLQ01000054.1"/>
</dbReference>
<dbReference type="AlphaFoldDB" id="A0A3M8H4C5"/>
<feature type="domain" description="HTH deoR-type" evidence="3">
    <location>
        <begin position="3"/>
        <end position="62"/>
    </location>
</feature>
<dbReference type="SMART" id="SM00420">
    <property type="entry name" value="HTH_DEOR"/>
    <property type="match status" value="1"/>
</dbReference>
<dbReference type="InterPro" id="IPR001034">
    <property type="entry name" value="DeoR_HTH"/>
</dbReference>
<dbReference type="InterPro" id="IPR051534">
    <property type="entry name" value="CBASS_pafABC_assoc_protein"/>
</dbReference>